<comment type="caution">
    <text evidence="1">The sequence shown here is derived from an EMBL/GenBank/DDBJ whole genome shotgun (WGS) entry which is preliminary data.</text>
</comment>
<gene>
    <name evidence="1" type="ORF">AGLY_002210</name>
</gene>
<feature type="non-terminal residue" evidence="1">
    <location>
        <position position="576"/>
    </location>
</feature>
<keyword evidence="2" id="KW-1185">Reference proteome</keyword>
<dbReference type="AlphaFoldDB" id="A0A6G0U3Q6"/>
<reference evidence="1 2" key="1">
    <citation type="submission" date="2019-08" db="EMBL/GenBank/DDBJ databases">
        <title>The genome of the soybean aphid Biotype 1, its phylome, world population structure and adaptation to the North American continent.</title>
        <authorList>
            <person name="Giordano R."/>
            <person name="Donthu R.K."/>
            <person name="Hernandez A.G."/>
            <person name="Wright C.L."/>
            <person name="Zimin A.V."/>
        </authorList>
    </citation>
    <scope>NUCLEOTIDE SEQUENCE [LARGE SCALE GENOMIC DNA]</scope>
    <source>
        <tissue evidence="1">Whole aphids</tissue>
    </source>
</reference>
<organism evidence="1 2">
    <name type="scientific">Aphis glycines</name>
    <name type="common">Soybean aphid</name>
    <dbReference type="NCBI Taxonomy" id="307491"/>
    <lineage>
        <taxon>Eukaryota</taxon>
        <taxon>Metazoa</taxon>
        <taxon>Ecdysozoa</taxon>
        <taxon>Arthropoda</taxon>
        <taxon>Hexapoda</taxon>
        <taxon>Insecta</taxon>
        <taxon>Pterygota</taxon>
        <taxon>Neoptera</taxon>
        <taxon>Paraneoptera</taxon>
        <taxon>Hemiptera</taxon>
        <taxon>Sternorrhyncha</taxon>
        <taxon>Aphidomorpha</taxon>
        <taxon>Aphidoidea</taxon>
        <taxon>Aphididae</taxon>
        <taxon>Aphidini</taxon>
        <taxon>Aphis</taxon>
        <taxon>Aphis</taxon>
    </lineage>
</organism>
<name>A0A6G0U3Q6_APHGL</name>
<evidence type="ECO:0000313" key="2">
    <source>
        <dbReference type="Proteomes" id="UP000475862"/>
    </source>
</evidence>
<evidence type="ECO:0000313" key="1">
    <source>
        <dbReference type="EMBL" id="KAE9543410.1"/>
    </source>
</evidence>
<dbReference type="Proteomes" id="UP000475862">
    <property type="component" value="Unassembled WGS sequence"/>
</dbReference>
<accession>A0A6G0U3Q6</accession>
<dbReference type="OrthoDB" id="6635304at2759"/>
<protein>
    <submittedName>
        <fullName evidence="1">Uncharacterized protein</fullName>
    </submittedName>
</protein>
<dbReference type="EMBL" id="VYZN01000008">
    <property type="protein sequence ID" value="KAE9543410.1"/>
    <property type="molecule type" value="Genomic_DNA"/>
</dbReference>
<proteinExistence type="predicted"/>
<sequence length="576" mass="66073">MAGPISEMNRLYKYVAPTSPSELIDCSNFTIDFENRKFLNIGFDPKDKFNIVLRIITPARYVNISPDFLKRIYSLMGNILSHILDPTVKYKKFTFLECESVLITSMVYKEEHVLVIESKKTSGCRILLNRRDLTTLQYLEWIIFETVSRKINIIILFATEQLAINWMTKSKNSLKTVDTPSEFISPTKRKEMHDVEELKFCTEVFDVEMLQPTPPRYSSMSPLLRYIEDDPSQSRGADEEKGLREYLVTHSMNPLETAWAPIRKTKPRPIHAVDENDGPTYFNRQPSSPSSLSDFIDGNNVYIHIGLDPELLFNCVVCITSNFQCVKMSVELFQFLNKLFNTANFRLPSHLLLKEFKLMSTEEFNGVNILSIKCLQQDQNVQLTKENVKKILQLSDAMEEVIQMKNIYVRSASLLQACKISMFLGKEMPLPKDTKIGDVEDYLEHIEFKKLKERISVQGTCLIADLKIKALKQLARGWLKSTDRGQEHFGIQPANLLFNMKCLFSLASIFTSQAAFCRLFNPLGVCEQKPLRLEDIPGDFNFCISTPLISYRISENKNAKPLFVKLNSSFSAVISA</sequence>